<name>A0A1I4PVU5_9GAMM</name>
<accession>A0A1I4PVU5</accession>
<dbReference type="EMBL" id="FOGN01000008">
    <property type="protein sequence ID" value="SES31891.1"/>
    <property type="molecule type" value="Genomic_DNA"/>
</dbReference>
<organism evidence="2 3">
    <name type="scientific">Halopseudomonas bauzanensis</name>
    <dbReference type="NCBI Taxonomy" id="653930"/>
    <lineage>
        <taxon>Bacteria</taxon>
        <taxon>Pseudomonadati</taxon>
        <taxon>Pseudomonadota</taxon>
        <taxon>Gammaproteobacteria</taxon>
        <taxon>Pseudomonadales</taxon>
        <taxon>Pseudomonadaceae</taxon>
        <taxon>Halopseudomonas</taxon>
    </lineage>
</organism>
<proteinExistence type="predicted"/>
<evidence type="ECO:0000313" key="1">
    <source>
        <dbReference type="EMBL" id="SES31891.1"/>
    </source>
</evidence>
<keyword evidence="3" id="KW-1185">Reference proteome</keyword>
<evidence type="ECO:0000313" key="4">
    <source>
        <dbReference type="Proteomes" id="UP000186904"/>
    </source>
</evidence>
<gene>
    <name evidence="2" type="ORF">SAMN04487855_3162</name>
    <name evidence="1" type="ORF">SAMN05216589_3165</name>
</gene>
<protein>
    <submittedName>
        <fullName evidence="2">Uncharacterized protein</fullName>
    </submittedName>
</protein>
<dbReference type="STRING" id="653930.SAMN05216589_3165"/>
<sequence length="84" mass="9834">MQIVVLTLTFSLPGCRSLKEKRQRMGGIHERYGRNLRWPFVKVVIVNDWMQANGLSLWLAPRHRNWTRCVARLKTGFNVQSRPG</sequence>
<dbReference type="Proteomes" id="UP000186904">
    <property type="component" value="Unassembled WGS sequence"/>
</dbReference>
<dbReference type="AlphaFoldDB" id="A0A1I4PVU5"/>
<dbReference type="InterPro" id="IPR007546">
    <property type="entry name" value="DUF503"/>
</dbReference>
<dbReference type="Proteomes" id="UP000186599">
    <property type="component" value="Unassembled WGS sequence"/>
</dbReference>
<dbReference type="Gene3D" id="3.30.70.1120">
    <property type="entry name" value="TT1725-like"/>
    <property type="match status" value="1"/>
</dbReference>
<dbReference type="Pfam" id="PF04456">
    <property type="entry name" value="DUF503"/>
    <property type="match status" value="1"/>
</dbReference>
<reference evidence="3 4" key="1">
    <citation type="submission" date="2016-10" db="EMBL/GenBank/DDBJ databases">
        <authorList>
            <person name="de Groot N.N."/>
        </authorList>
    </citation>
    <scope>NUCLEOTIDE SEQUENCE [LARGE SCALE GENOMIC DNA]</scope>
    <source>
        <strain evidence="2 3">CGMCC 1.9095</strain>
        <strain evidence="1 4">DSM 22558</strain>
    </source>
</reference>
<dbReference type="InterPro" id="IPR036746">
    <property type="entry name" value="TT1725-like_sf"/>
</dbReference>
<dbReference type="SUPFAM" id="SSF103007">
    <property type="entry name" value="Hypothetical protein TT1725"/>
    <property type="match status" value="1"/>
</dbReference>
<evidence type="ECO:0000313" key="3">
    <source>
        <dbReference type="Proteomes" id="UP000186599"/>
    </source>
</evidence>
<dbReference type="EMBL" id="FOUA01000008">
    <property type="protein sequence ID" value="SFM31962.1"/>
    <property type="molecule type" value="Genomic_DNA"/>
</dbReference>
<evidence type="ECO:0000313" key="2">
    <source>
        <dbReference type="EMBL" id="SFM31962.1"/>
    </source>
</evidence>